<organism evidence="1 2">
    <name type="scientific">Engystomops pustulosus</name>
    <name type="common">Tungara frog</name>
    <name type="synonym">Physalaemus pustulosus</name>
    <dbReference type="NCBI Taxonomy" id="76066"/>
    <lineage>
        <taxon>Eukaryota</taxon>
        <taxon>Metazoa</taxon>
        <taxon>Chordata</taxon>
        <taxon>Craniata</taxon>
        <taxon>Vertebrata</taxon>
        <taxon>Euteleostomi</taxon>
        <taxon>Amphibia</taxon>
        <taxon>Batrachia</taxon>
        <taxon>Anura</taxon>
        <taxon>Neobatrachia</taxon>
        <taxon>Hyloidea</taxon>
        <taxon>Leptodactylidae</taxon>
        <taxon>Leiuperinae</taxon>
        <taxon>Engystomops</taxon>
    </lineage>
</organism>
<proteinExistence type="predicted"/>
<sequence>MEAWKKVYLTHITSNAYFCFHKKLESLDGQFSNSLNALITTAPPERGSTPKGKILTPPSIGIGSPASHGLSMYRLPESRDALWLKARCCFWQTEWGTF</sequence>
<dbReference type="EMBL" id="WNYA01000009">
    <property type="protein sequence ID" value="KAG8556934.1"/>
    <property type="molecule type" value="Genomic_DNA"/>
</dbReference>
<keyword evidence="2" id="KW-1185">Reference proteome</keyword>
<gene>
    <name evidence="1" type="ORF">GDO81_018258</name>
</gene>
<protein>
    <submittedName>
        <fullName evidence="1">Uncharacterized protein</fullName>
    </submittedName>
</protein>
<accession>A0AAV7AAL7</accession>
<evidence type="ECO:0000313" key="1">
    <source>
        <dbReference type="EMBL" id="KAG8556934.1"/>
    </source>
</evidence>
<comment type="caution">
    <text evidence="1">The sequence shown here is derived from an EMBL/GenBank/DDBJ whole genome shotgun (WGS) entry which is preliminary data.</text>
</comment>
<dbReference type="Proteomes" id="UP000824782">
    <property type="component" value="Unassembled WGS sequence"/>
</dbReference>
<name>A0AAV7AAL7_ENGPU</name>
<reference evidence="1" key="1">
    <citation type="thesis" date="2020" institute="ProQuest LLC" country="789 East Eisenhower Parkway, Ann Arbor, MI, USA">
        <title>Comparative Genomics and Chromosome Evolution.</title>
        <authorList>
            <person name="Mudd A.B."/>
        </authorList>
    </citation>
    <scope>NUCLEOTIDE SEQUENCE</scope>
    <source>
        <strain evidence="1">237g6f4</strain>
        <tissue evidence="1">Blood</tissue>
    </source>
</reference>
<dbReference type="AlphaFoldDB" id="A0AAV7AAL7"/>
<evidence type="ECO:0000313" key="2">
    <source>
        <dbReference type="Proteomes" id="UP000824782"/>
    </source>
</evidence>